<evidence type="ECO:0000256" key="7">
    <source>
        <dbReference type="ARBA" id="ARBA00022833"/>
    </source>
</evidence>
<evidence type="ECO:0000256" key="11">
    <source>
        <dbReference type="SAM" id="Phobius"/>
    </source>
</evidence>
<comment type="subcellular location">
    <subcellularLocation>
        <location evidence="2">Membrane</location>
        <topology evidence="2">Multi-pass membrane protein</topology>
    </subcellularLocation>
</comment>
<accession>A0A124G943</accession>
<dbReference type="EMBL" id="LMBR01000140">
    <property type="protein sequence ID" value="KUL27926.1"/>
    <property type="molecule type" value="Genomic_DNA"/>
</dbReference>
<evidence type="ECO:0000256" key="5">
    <source>
        <dbReference type="ARBA" id="ARBA00022692"/>
    </source>
</evidence>
<dbReference type="OrthoDB" id="9782003at2"/>
<feature type="transmembrane region" description="Helical" evidence="11">
    <location>
        <begin position="188"/>
        <end position="211"/>
    </location>
</feature>
<dbReference type="PANTHER" id="PTHR42837:SF2">
    <property type="entry name" value="MEMBRANE METALLOPROTEASE ARASP2, CHLOROPLASTIC-RELATED"/>
    <property type="match status" value="1"/>
</dbReference>
<feature type="transmembrane region" description="Helical" evidence="11">
    <location>
        <begin position="132"/>
        <end position="150"/>
    </location>
</feature>
<gene>
    <name evidence="13" type="ORF">ASB62_05965</name>
</gene>
<dbReference type="InterPro" id="IPR004387">
    <property type="entry name" value="Pept_M50_Zn"/>
</dbReference>
<evidence type="ECO:0000256" key="8">
    <source>
        <dbReference type="ARBA" id="ARBA00022989"/>
    </source>
</evidence>
<reference evidence="13 14" key="1">
    <citation type="submission" date="2015-10" db="EMBL/GenBank/DDBJ databases">
        <title>Draft Genome Sequence of Chlorobium limicola strain Frasassi Growing under Artificial Lighting in the Frasassi Cave System.</title>
        <authorList>
            <person name="Mansor M."/>
            <person name="Macalady J."/>
        </authorList>
    </citation>
    <scope>NUCLEOTIDE SEQUENCE [LARGE SCALE GENOMIC DNA]</scope>
    <source>
        <strain evidence="13 14">Frasassi</strain>
    </source>
</reference>
<organism evidence="13 14">
    <name type="scientific">Chlorobium limicola</name>
    <dbReference type="NCBI Taxonomy" id="1092"/>
    <lineage>
        <taxon>Bacteria</taxon>
        <taxon>Pseudomonadati</taxon>
        <taxon>Chlorobiota</taxon>
        <taxon>Chlorobiia</taxon>
        <taxon>Chlorobiales</taxon>
        <taxon>Chlorobiaceae</taxon>
        <taxon>Chlorobium/Pelodictyon group</taxon>
        <taxon>Chlorobium</taxon>
    </lineage>
</organism>
<dbReference type="PANTHER" id="PTHR42837">
    <property type="entry name" value="REGULATOR OF SIGMA-E PROTEASE RSEP"/>
    <property type="match status" value="1"/>
</dbReference>
<evidence type="ECO:0000256" key="1">
    <source>
        <dbReference type="ARBA" id="ARBA00001947"/>
    </source>
</evidence>
<evidence type="ECO:0000256" key="6">
    <source>
        <dbReference type="ARBA" id="ARBA00022801"/>
    </source>
</evidence>
<dbReference type="GO" id="GO:0016020">
    <property type="term" value="C:membrane"/>
    <property type="evidence" value="ECO:0007669"/>
    <property type="project" value="UniProtKB-SubCell"/>
</dbReference>
<keyword evidence="4" id="KW-0645">Protease</keyword>
<protein>
    <submittedName>
        <fullName evidence="13">Peptidase M50</fullName>
    </submittedName>
</protein>
<evidence type="ECO:0000256" key="9">
    <source>
        <dbReference type="ARBA" id="ARBA00023049"/>
    </source>
</evidence>
<evidence type="ECO:0000256" key="2">
    <source>
        <dbReference type="ARBA" id="ARBA00004141"/>
    </source>
</evidence>
<keyword evidence="9" id="KW-0482">Metalloprotease</keyword>
<keyword evidence="7" id="KW-0862">Zinc</keyword>
<sequence>MSMIVSVLAFIIVMSLVVLVHEFGHFLAARKAGVPVYEFSVGFPFSPRIATLYRHKETEFTLRLLPLGGFVSFSADGDEDAHKLFGASRLSRASIMVGGPLFNVVFAFLVFIPAFLGKEGGSLLQAIQSSAHALWMVVAGTFSMLGHLFAGQGGMESFSGPIGIAVMAGQAASAGLQDLLFFTGVLSLSLGIMNLMPFPGLDGGQLMLLLIEAMRNRPLGARAYQVINFTGIMLFIGLSIVITWHDILRLVS</sequence>
<dbReference type="CDD" id="cd06163">
    <property type="entry name" value="S2P-M50_PDZ_RseP-like"/>
    <property type="match status" value="1"/>
</dbReference>
<proteinExistence type="inferred from homology"/>
<keyword evidence="8 11" id="KW-1133">Transmembrane helix</keyword>
<dbReference type="GO" id="GO:0006508">
    <property type="term" value="P:proteolysis"/>
    <property type="evidence" value="ECO:0007669"/>
    <property type="project" value="UniProtKB-KW"/>
</dbReference>
<dbReference type="GO" id="GO:0004222">
    <property type="term" value="F:metalloendopeptidase activity"/>
    <property type="evidence" value="ECO:0007669"/>
    <property type="project" value="InterPro"/>
</dbReference>
<keyword evidence="6" id="KW-0378">Hydrolase</keyword>
<feature type="transmembrane region" description="Helical" evidence="11">
    <location>
        <begin position="93"/>
        <end position="112"/>
    </location>
</feature>
<evidence type="ECO:0000256" key="10">
    <source>
        <dbReference type="ARBA" id="ARBA00023136"/>
    </source>
</evidence>
<evidence type="ECO:0000313" key="14">
    <source>
        <dbReference type="Proteomes" id="UP000053937"/>
    </source>
</evidence>
<feature type="domain" description="Peptidase M50" evidence="12">
    <location>
        <begin position="9"/>
        <end position="237"/>
    </location>
</feature>
<keyword evidence="5 11" id="KW-0812">Transmembrane</keyword>
<dbReference type="Proteomes" id="UP000053937">
    <property type="component" value="Unassembled WGS sequence"/>
</dbReference>
<keyword evidence="10 11" id="KW-0472">Membrane</keyword>
<evidence type="ECO:0000256" key="4">
    <source>
        <dbReference type="ARBA" id="ARBA00022670"/>
    </source>
</evidence>
<name>A0A124G943_CHLLI</name>
<evidence type="ECO:0000313" key="13">
    <source>
        <dbReference type="EMBL" id="KUL27926.1"/>
    </source>
</evidence>
<dbReference type="InterPro" id="IPR008915">
    <property type="entry name" value="Peptidase_M50"/>
</dbReference>
<keyword evidence="14" id="KW-1185">Reference proteome</keyword>
<comment type="similarity">
    <text evidence="3">Belongs to the peptidase M50B family.</text>
</comment>
<feature type="transmembrane region" description="Helical" evidence="11">
    <location>
        <begin position="223"/>
        <end position="244"/>
    </location>
</feature>
<comment type="cofactor">
    <cofactor evidence="1">
        <name>Zn(2+)</name>
        <dbReference type="ChEBI" id="CHEBI:29105"/>
    </cofactor>
</comment>
<dbReference type="Pfam" id="PF02163">
    <property type="entry name" value="Peptidase_M50"/>
    <property type="match status" value="1"/>
</dbReference>
<feature type="transmembrane region" description="Helical" evidence="11">
    <location>
        <begin position="6"/>
        <end position="28"/>
    </location>
</feature>
<evidence type="ECO:0000259" key="12">
    <source>
        <dbReference type="Pfam" id="PF02163"/>
    </source>
</evidence>
<evidence type="ECO:0000256" key="3">
    <source>
        <dbReference type="ARBA" id="ARBA00007931"/>
    </source>
</evidence>
<dbReference type="AlphaFoldDB" id="A0A124G943"/>
<comment type="caution">
    <text evidence="13">The sequence shown here is derived from an EMBL/GenBank/DDBJ whole genome shotgun (WGS) entry which is preliminary data.</text>
</comment>